<dbReference type="InterPro" id="IPR051986">
    <property type="entry name" value="Innate_Immune_Apopt_Reg"/>
</dbReference>
<feature type="domain" description="XIAP-associated factor 1 C-terminal" evidence="2">
    <location>
        <begin position="248"/>
        <end position="301"/>
    </location>
</feature>
<dbReference type="OMA" id="MDHEADE"/>
<evidence type="ECO:0000313" key="4">
    <source>
        <dbReference type="Proteomes" id="UP000233020"/>
    </source>
</evidence>
<evidence type="ECO:0000259" key="2">
    <source>
        <dbReference type="Pfam" id="PF18608"/>
    </source>
</evidence>
<dbReference type="InterPro" id="IPR041386">
    <property type="entry name" value="XAF1_C"/>
</dbReference>
<keyword evidence="4" id="KW-1185">Reference proteome</keyword>
<evidence type="ECO:0000313" key="3">
    <source>
        <dbReference type="Ensembl" id="ENSANAP00000041939.1"/>
    </source>
</evidence>
<feature type="compositionally biased region" description="Polar residues" evidence="1">
    <location>
        <begin position="193"/>
        <end position="205"/>
    </location>
</feature>
<dbReference type="STRING" id="37293.ENSANAP00000041939"/>
<dbReference type="GeneTree" id="ENSGT00530000063869"/>
<dbReference type="InterPro" id="IPR031220">
    <property type="entry name" value="XAF1_C_sf"/>
</dbReference>
<feature type="compositionally biased region" description="Polar residues" evidence="1">
    <location>
        <begin position="215"/>
        <end position="225"/>
    </location>
</feature>
<dbReference type="GO" id="GO:0035456">
    <property type="term" value="P:response to interferon-beta"/>
    <property type="evidence" value="ECO:0007669"/>
    <property type="project" value="Ensembl"/>
</dbReference>
<accession>A0A2K5F945</accession>
<dbReference type="GO" id="GO:0032481">
    <property type="term" value="P:positive regulation of type I interferon production"/>
    <property type="evidence" value="ECO:0007669"/>
    <property type="project" value="Ensembl"/>
</dbReference>
<dbReference type="PANTHER" id="PTHR16295">
    <property type="entry name" value="TRAF-TYPE ZINC FINGER PROTEIN-RELATED"/>
    <property type="match status" value="1"/>
</dbReference>
<dbReference type="Pfam" id="PF18608">
    <property type="entry name" value="XAF1_C"/>
    <property type="match status" value="1"/>
</dbReference>
<dbReference type="OrthoDB" id="422728at2759"/>
<dbReference type="AlphaFoldDB" id="A0A2K5F945"/>
<dbReference type="Gene3D" id="3.30.40.10">
    <property type="entry name" value="Zinc/RING finger domain, C3HC4 (zinc finger)"/>
    <property type="match status" value="2"/>
</dbReference>
<reference evidence="3" key="1">
    <citation type="submission" date="2025-08" db="UniProtKB">
        <authorList>
            <consortium name="Ensembl"/>
        </authorList>
    </citation>
    <scope>IDENTIFICATION</scope>
</reference>
<dbReference type="Proteomes" id="UP000233020">
    <property type="component" value="Unplaced"/>
</dbReference>
<dbReference type="InterPro" id="IPR013083">
    <property type="entry name" value="Znf_RING/FYVE/PHD"/>
</dbReference>
<protein>
    <submittedName>
        <fullName evidence="3">XIAP associated factor 1</fullName>
    </submittedName>
</protein>
<dbReference type="Ensembl" id="ENSANAT00000060055.1">
    <property type="protein sequence ID" value="ENSANAP00000041939.1"/>
    <property type="gene ID" value="ENSANAG00000038248.1"/>
</dbReference>
<evidence type="ECO:0000256" key="1">
    <source>
        <dbReference type="SAM" id="MobiDB-lite"/>
    </source>
</evidence>
<dbReference type="GO" id="GO:0006511">
    <property type="term" value="P:ubiquitin-dependent protein catabolic process"/>
    <property type="evidence" value="ECO:0007669"/>
    <property type="project" value="Ensembl"/>
</dbReference>
<sequence length="301" mass="34676">MEEAFLVCRNCKRNVASVHFALHEVHCLRFLVLCPECEEPVPREKMEEHCKDEHQQVGCMMCQKSIRKSSLAFHEANECQEHLAECKFCELDVQLSRLELHESHCGRQTELCPGCGQFITCRVLAEHTRFCWSEQAQLGKGERISVPEREIYCHYCNQMIPENKYFHHMGKCCPDSKFKKHFPVGKPKILPSSFPSQAAENQTSTMEKDVRPKTKSINTFPLHSESSSKKTPRGKSKTPDPLWMSEPKPRTTSPMGDEAAYDILRRCSQCGILLPLPILNQHQEKCWWLASSKEKQVRNVS</sequence>
<dbReference type="Gene3D" id="6.10.250.1730">
    <property type="match status" value="1"/>
</dbReference>
<dbReference type="GO" id="GO:0006915">
    <property type="term" value="P:apoptotic process"/>
    <property type="evidence" value="ECO:0007669"/>
    <property type="project" value="InterPro"/>
</dbReference>
<dbReference type="GO" id="GO:0008270">
    <property type="term" value="F:zinc ion binding"/>
    <property type="evidence" value="ECO:0007669"/>
    <property type="project" value="UniProtKB-KW"/>
</dbReference>
<organism evidence="3 4">
    <name type="scientific">Aotus nancymaae</name>
    <name type="common">Ma's night monkey</name>
    <dbReference type="NCBI Taxonomy" id="37293"/>
    <lineage>
        <taxon>Eukaryota</taxon>
        <taxon>Metazoa</taxon>
        <taxon>Chordata</taxon>
        <taxon>Craniata</taxon>
        <taxon>Vertebrata</taxon>
        <taxon>Euteleostomi</taxon>
        <taxon>Mammalia</taxon>
        <taxon>Eutheria</taxon>
        <taxon>Euarchontoglires</taxon>
        <taxon>Primates</taxon>
        <taxon>Haplorrhini</taxon>
        <taxon>Platyrrhini</taxon>
        <taxon>Aotidae</taxon>
        <taxon>Aotus</taxon>
    </lineage>
</organism>
<dbReference type="GO" id="GO:0005654">
    <property type="term" value="C:nucleoplasm"/>
    <property type="evidence" value="ECO:0007669"/>
    <property type="project" value="Ensembl"/>
</dbReference>
<proteinExistence type="predicted"/>
<name>A0A2K5F945_AOTNA</name>
<gene>
    <name evidence="3" type="primary">XAF1</name>
</gene>
<feature type="region of interest" description="Disordered" evidence="1">
    <location>
        <begin position="189"/>
        <end position="256"/>
    </location>
</feature>
<dbReference type="GO" id="GO:0032480">
    <property type="term" value="P:negative regulation of type I interferon production"/>
    <property type="evidence" value="ECO:0007669"/>
    <property type="project" value="Ensembl"/>
</dbReference>
<dbReference type="PANTHER" id="PTHR16295:SF17">
    <property type="entry name" value="XIAP-ASSOCIATED FACTOR 1"/>
    <property type="match status" value="1"/>
</dbReference>
<reference evidence="3" key="2">
    <citation type="submission" date="2025-09" db="UniProtKB">
        <authorList>
            <consortium name="Ensembl"/>
        </authorList>
    </citation>
    <scope>IDENTIFICATION</scope>
</reference>
<dbReference type="GO" id="GO:0005739">
    <property type="term" value="C:mitochondrion"/>
    <property type="evidence" value="ECO:0007669"/>
    <property type="project" value="Ensembl"/>
</dbReference>
<dbReference type="GO" id="GO:0140313">
    <property type="term" value="F:molecular sequestering activity"/>
    <property type="evidence" value="ECO:0007669"/>
    <property type="project" value="Ensembl"/>
</dbReference>